<keyword evidence="1" id="KW-1133">Transmembrane helix</keyword>
<sequence length="121" mass="13083">MPDQRRLADWVLVALTLGVQFWGLYAPTLPDLGTSGIPFADKAGHAVMFALATWALLRVLDVRIVLALMGLQLVASEVVQALFLPERSGDVWDAAADALGIAVGWWTWRKGLAEEDGNPGN</sequence>
<evidence type="ECO:0000313" key="2">
    <source>
        <dbReference type="EMBL" id="QIK73615.1"/>
    </source>
</evidence>
<dbReference type="PANTHER" id="PTHR28008:SF1">
    <property type="entry name" value="DOMAIN PROTEIN, PUTATIVE (AFU_ORTHOLOGUE AFUA_3G10980)-RELATED"/>
    <property type="match status" value="1"/>
</dbReference>
<dbReference type="PANTHER" id="PTHR28008">
    <property type="entry name" value="DOMAIN PROTEIN, PUTATIVE (AFU_ORTHOLOGUE AFUA_3G10980)-RELATED"/>
    <property type="match status" value="1"/>
</dbReference>
<proteinExistence type="predicted"/>
<gene>
    <name evidence="2" type="ORF">G7070_16790</name>
</gene>
<evidence type="ECO:0000313" key="3">
    <source>
        <dbReference type="Proteomes" id="UP000501058"/>
    </source>
</evidence>
<feature type="transmembrane region" description="Helical" evidence="1">
    <location>
        <begin position="37"/>
        <end position="57"/>
    </location>
</feature>
<name>A0A6G7Y9Y6_9ACTN</name>
<dbReference type="EMBL" id="CP049865">
    <property type="protein sequence ID" value="QIK73615.1"/>
    <property type="molecule type" value="Genomic_DNA"/>
</dbReference>
<evidence type="ECO:0000256" key="1">
    <source>
        <dbReference type="SAM" id="Phobius"/>
    </source>
</evidence>
<reference evidence="2 3" key="1">
    <citation type="submission" date="2020-03" db="EMBL/GenBank/DDBJ databases">
        <title>Propioniciclava sp. nov., isolated from Hydrophilus acuminatus.</title>
        <authorList>
            <person name="Hyun D.-W."/>
            <person name="Bae J.-W."/>
        </authorList>
    </citation>
    <scope>NUCLEOTIDE SEQUENCE [LARGE SCALE GENOMIC DNA]</scope>
    <source>
        <strain evidence="2 3">HDW11</strain>
    </source>
</reference>
<dbReference type="Proteomes" id="UP000501058">
    <property type="component" value="Chromosome"/>
</dbReference>
<organism evidence="2 3">
    <name type="scientific">Propioniciclava coleopterorum</name>
    <dbReference type="NCBI Taxonomy" id="2714937"/>
    <lineage>
        <taxon>Bacteria</taxon>
        <taxon>Bacillati</taxon>
        <taxon>Actinomycetota</taxon>
        <taxon>Actinomycetes</taxon>
        <taxon>Propionibacteriales</taxon>
        <taxon>Propionibacteriaceae</taxon>
        <taxon>Propioniciclava</taxon>
    </lineage>
</organism>
<keyword evidence="1" id="KW-0472">Membrane</keyword>
<feature type="transmembrane region" description="Helical" evidence="1">
    <location>
        <begin position="7"/>
        <end position="25"/>
    </location>
</feature>
<accession>A0A6G7Y9Y6</accession>
<keyword evidence="1" id="KW-0812">Transmembrane</keyword>
<dbReference type="AlphaFoldDB" id="A0A6G7Y9Y6"/>
<keyword evidence="3" id="KW-1185">Reference proteome</keyword>
<dbReference type="KEGG" id="prv:G7070_16790"/>
<protein>
    <submittedName>
        <fullName evidence="2">VanZ family protein</fullName>
    </submittedName>
</protein>
<dbReference type="RefSeq" id="WP_166234682.1">
    <property type="nucleotide sequence ID" value="NZ_CP049865.1"/>
</dbReference>